<evidence type="ECO:0000313" key="4">
    <source>
        <dbReference type="Proteomes" id="UP000306402"/>
    </source>
</evidence>
<dbReference type="Gene3D" id="3.40.30.10">
    <property type="entry name" value="Glutaredoxin"/>
    <property type="match status" value="1"/>
</dbReference>
<sequence length="456" mass="52099">MKLLLLSITLILANICQAQINFVAPETSWEQLSKRAKAEKKLIFIHLEDSKCEQCNEVATQGFSNSLLKEKFENNFVSIRSNVETENGRKLAEKFQIRGALLSLFVDGDGNILNRYNGSTNSAMIYAEHADAALGRRGAKKLLDYDKEYSSGERGGQFLKEYILKRREAKLPANQLLDEYVTSLPVDSLNNFQTIKFIYLQGPSLDSETYKKIRTNTRPTLLDSIYRLSSKNDAIAMNNSIIGSTFRNAVVKKDVQLAHQVAQFTRTSYMPDDNLGTRAFHNTMLNYYHAVKDTVNYMSEVIMFINRYYLNVKIDSLIAMDDLEVKKMMAQRPNFKEGNVTQSFGIAPPSQYFHLELNNQAWRVYEWANSKEMLERALTWSQKSMELFDAVMAHKTQKPSTGNPGYLDTYAHILYKLDRRTEAVEWQTKALEAQRATGMTSNSFESTLNKMKSGTL</sequence>
<protein>
    <recommendedName>
        <fullName evidence="5">DUF255 domain-containing protein</fullName>
    </recommendedName>
</protein>
<evidence type="ECO:0000313" key="3">
    <source>
        <dbReference type="EMBL" id="TLV02268.1"/>
    </source>
</evidence>
<proteinExistence type="predicted"/>
<dbReference type="OrthoDB" id="645813at2"/>
<dbReference type="EMBL" id="VCEJ01000002">
    <property type="protein sequence ID" value="TLV02268.1"/>
    <property type="molecule type" value="Genomic_DNA"/>
</dbReference>
<dbReference type="Proteomes" id="UP000306402">
    <property type="component" value="Unassembled WGS sequence"/>
</dbReference>
<evidence type="ECO:0000256" key="1">
    <source>
        <dbReference type="SAM" id="MobiDB-lite"/>
    </source>
</evidence>
<feature type="region of interest" description="Disordered" evidence="1">
    <location>
        <begin position="437"/>
        <end position="456"/>
    </location>
</feature>
<accession>A0A5R9L1I2</accession>
<organism evidence="3 4">
    <name type="scientific">Dyadobacter luticola</name>
    <dbReference type="NCBI Taxonomy" id="1979387"/>
    <lineage>
        <taxon>Bacteria</taxon>
        <taxon>Pseudomonadati</taxon>
        <taxon>Bacteroidota</taxon>
        <taxon>Cytophagia</taxon>
        <taxon>Cytophagales</taxon>
        <taxon>Spirosomataceae</taxon>
        <taxon>Dyadobacter</taxon>
    </lineage>
</organism>
<gene>
    <name evidence="3" type="ORF">FEN17_01100</name>
</gene>
<dbReference type="SUPFAM" id="SSF52833">
    <property type="entry name" value="Thioredoxin-like"/>
    <property type="match status" value="1"/>
</dbReference>
<keyword evidence="4" id="KW-1185">Reference proteome</keyword>
<keyword evidence="2" id="KW-0732">Signal</keyword>
<feature type="signal peptide" evidence="2">
    <location>
        <begin position="1"/>
        <end position="18"/>
    </location>
</feature>
<dbReference type="AlphaFoldDB" id="A0A5R9L1I2"/>
<reference evidence="3 4" key="1">
    <citation type="submission" date="2019-05" db="EMBL/GenBank/DDBJ databases">
        <authorList>
            <person name="Qu J.-H."/>
        </authorList>
    </citation>
    <scope>NUCLEOTIDE SEQUENCE [LARGE SCALE GENOMIC DNA]</scope>
    <source>
        <strain evidence="3 4">T17</strain>
    </source>
</reference>
<evidence type="ECO:0000256" key="2">
    <source>
        <dbReference type="SAM" id="SignalP"/>
    </source>
</evidence>
<feature type="chain" id="PRO_5024439994" description="DUF255 domain-containing protein" evidence="2">
    <location>
        <begin position="19"/>
        <end position="456"/>
    </location>
</feature>
<dbReference type="RefSeq" id="WP_138363477.1">
    <property type="nucleotide sequence ID" value="NZ_VCEJ01000002.1"/>
</dbReference>
<dbReference type="InterPro" id="IPR036249">
    <property type="entry name" value="Thioredoxin-like_sf"/>
</dbReference>
<comment type="caution">
    <text evidence="3">The sequence shown here is derived from an EMBL/GenBank/DDBJ whole genome shotgun (WGS) entry which is preliminary data.</text>
</comment>
<name>A0A5R9L1I2_9BACT</name>
<evidence type="ECO:0008006" key="5">
    <source>
        <dbReference type="Google" id="ProtNLM"/>
    </source>
</evidence>